<evidence type="ECO:0000313" key="8">
    <source>
        <dbReference type="EMBL" id="EGF98787.1"/>
    </source>
</evidence>
<evidence type="ECO:0000256" key="6">
    <source>
        <dbReference type="ARBA" id="ARBA00023242"/>
    </source>
</evidence>
<evidence type="ECO:0000256" key="5">
    <source>
        <dbReference type="ARBA" id="ARBA00023163"/>
    </source>
</evidence>
<dbReference type="RefSeq" id="XP_007417931.1">
    <property type="nucleotide sequence ID" value="XM_007417869.1"/>
</dbReference>
<evidence type="ECO:0000256" key="4">
    <source>
        <dbReference type="ARBA" id="ARBA00023015"/>
    </source>
</evidence>
<keyword evidence="4" id="KW-0805">Transcription regulation</keyword>
<accession>F4S9A8</accession>
<dbReference type="HOGENOM" id="CLU_1205016_0_0_1"/>
<dbReference type="STRING" id="747676.F4S9A8"/>
<evidence type="ECO:0000256" key="2">
    <source>
        <dbReference type="ARBA" id="ARBA00007117"/>
    </source>
</evidence>
<dbReference type="GO" id="GO:0006357">
    <property type="term" value="P:regulation of transcription by RNA polymerase II"/>
    <property type="evidence" value="ECO:0007669"/>
    <property type="project" value="TreeGrafter"/>
</dbReference>
<dbReference type="Proteomes" id="UP000001072">
    <property type="component" value="Unassembled WGS sequence"/>
</dbReference>
<dbReference type="PANTHER" id="PTHR13581:SF5">
    <property type="entry name" value="MRG_MORF4L-BINDING PROTEIN"/>
    <property type="match status" value="1"/>
</dbReference>
<dbReference type="EMBL" id="GL883169">
    <property type="protein sequence ID" value="EGF98787.1"/>
    <property type="molecule type" value="Genomic_DNA"/>
</dbReference>
<keyword evidence="9" id="KW-1185">Reference proteome</keyword>
<proteinExistence type="inferred from homology"/>
<dbReference type="InParanoid" id="F4S9A8"/>
<dbReference type="InterPro" id="IPR012423">
    <property type="entry name" value="Eaf7/MRGBP"/>
</dbReference>
<evidence type="ECO:0000313" key="9">
    <source>
        <dbReference type="Proteomes" id="UP000001072"/>
    </source>
</evidence>
<evidence type="ECO:0008006" key="10">
    <source>
        <dbReference type="Google" id="ProtNLM"/>
    </source>
</evidence>
<reference evidence="9" key="1">
    <citation type="journal article" date="2011" name="Proc. Natl. Acad. Sci. U.S.A.">
        <title>Obligate biotrophy features unraveled by the genomic analysis of rust fungi.</title>
        <authorList>
            <person name="Duplessis S."/>
            <person name="Cuomo C.A."/>
            <person name="Lin Y.-C."/>
            <person name="Aerts A."/>
            <person name="Tisserant E."/>
            <person name="Veneault-Fourrey C."/>
            <person name="Joly D.L."/>
            <person name="Hacquard S."/>
            <person name="Amselem J."/>
            <person name="Cantarel B.L."/>
            <person name="Chiu R."/>
            <person name="Coutinho P.M."/>
            <person name="Feau N."/>
            <person name="Field M."/>
            <person name="Frey P."/>
            <person name="Gelhaye E."/>
            <person name="Goldberg J."/>
            <person name="Grabherr M.G."/>
            <person name="Kodira C.D."/>
            <person name="Kohler A."/>
            <person name="Kuees U."/>
            <person name="Lindquist E.A."/>
            <person name="Lucas S.M."/>
            <person name="Mago R."/>
            <person name="Mauceli E."/>
            <person name="Morin E."/>
            <person name="Murat C."/>
            <person name="Pangilinan J.L."/>
            <person name="Park R."/>
            <person name="Pearson M."/>
            <person name="Quesneville H."/>
            <person name="Rouhier N."/>
            <person name="Sakthikumar S."/>
            <person name="Salamov A.A."/>
            <person name="Schmutz J."/>
            <person name="Selles B."/>
            <person name="Shapiro H."/>
            <person name="Tanguay P."/>
            <person name="Tuskan G.A."/>
            <person name="Henrissat B."/>
            <person name="Van de Peer Y."/>
            <person name="Rouze P."/>
            <person name="Ellis J.G."/>
            <person name="Dodds P.N."/>
            <person name="Schein J.E."/>
            <person name="Zhong S."/>
            <person name="Hamelin R.C."/>
            <person name="Grigoriev I.V."/>
            <person name="Szabo L.J."/>
            <person name="Martin F."/>
        </authorList>
    </citation>
    <scope>NUCLEOTIDE SEQUENCE [LARGE SCALE GENOMIC DNA]</scope>
    <source>
        <strain evidence="9">98AG31 / pathotype 3-4-7</strain>
    </source>
</reference>
<gene>
    <name evidence="8" type="ORF">MELLADRAFT_73526</name>
</gene>
<protein>
    <recommendedName>
        <fullName evidence="10">Chromatin modification-related protein EAF7</fullName>
    </recommendedName>
</protein>
<feature type="region of interest" description="Disordered" evidence="7">
    <location>
        <begin position="170"/>
        <end position="230"/>
    </location>
</feature>
<dbReference type="AlphaFoldDB" id="F4S9A8"/>
<dbReference type="GeneID" id="18932410"/>
<keyword evidence="6" id="KW-0539">Nucleus</keyword>
<feature type="compositionally biased region" description="Basic residues" evidence="7">
    <location>
        <begin position="213"/>
        <end position="230"/>
    </location>
</feature>
<keyword evidence="3" id="KW-0156">Chromatin regulator</keyword>
<dbReference type="OrthoDB" id="5595141at2759"/>
<dbReference type="KEGG" id="mlr:MELLADRAFT_73526"/>
<dbReference type="PANTHER" id="PTHR13581">
    <property type="entry name" value="MRG-BINDING PROTEIN"/>
    <property type="match status" value="1"/>
</dbReference>
<evidence type="ECO:0000256" key="7">
    <source>
        <dbReference type="SAM" id="MobiDB-lite"/>
    </source>
</evidence>
<dbReference type="eggNOG" id="KOG4051">
    <property type="taxonomic scope" value="Eukaryota"/>
</dbReference>
<organism evidence="9">
    <name type="scientific">Melampsora larici-populina (strain 98AG31 / pathotype 3-4-7)</name>
    <name type="common">Poplar leaf rust fungus</name>
    <dbReference type="NCBI Taxonomy" id="747676"/>
    <lineage>
        <taxon>Eukaryota</taxon>
        <taxon>Fungi</taxon>
        <taxon>Dikarya</taxon>
        <taxon>Basidiomycota</taxon>
        <taxon>Pucciniomycotina</taxon>
        <taxon>Pucciniomycetes</taxon>
        <taxon>Pucciniales</taxon>
        <taxon>Melampsoraceae</taxon>
        <taxon>Melampsora</taxon>
    </lineage>
</organism>
<comment type="subcellular location">
    <subcellularLocation>
        <location evidence="1">Nucleus</location>
    </subcellularLocation>
</comment>
<evidence type="ECO:0000256" key="3">
    <source>
        <dbReference type="ARBA" id="ARBA00022853"/>
    </source>
</evidence>
<dbReference type="VEuPathDB" id="FungiDB:MELLADRAFT_73526"/>
<dbReference type="GO" id="GO:0005634">
    <property type="term" value="C:nucleus"/>
    <property type="evidence" value="ECO:0007669"/>
    <property type="project" value="UniProtKB-SubCell"/>
</dbReference>
<dbReference type="Pfam" id="PF07904">
    <property type="entry name" value="Eaf7"/>
    <property type="match status" value="1"/>
</dbReference>
<dbReference type="GO" id="GO:0006325">
    <property type="term" value="P:chromatin organization"/>
    <property type="evidence" value="ECO:0007669"/>
    <property type="project" value="UniProtKB-KW"/>
</dbReference>
<comment type="similarity">
    <text evidence="2">Belongs to the EAF7 family.</text>
</comment>
<sequence>MSGPQGVLATTHGETAFFRAVIRYRPRGSHRHFAVIAMCKDLERELNTFVSTEEVWDLLRTSYNLDLLNERDPDVIDDSDPSLTTKDLAGERFYEFQLPIHPTTPSELSFLPFVDQRRLDNNPSPISSPGPLSVKHPRDHIKSLRSGSITNSVNEGDSCLEDAIANEDGMESDLTEQEELDDEDEDDSAPEQTKSRKWRGQRPSIDATNTRTRPIRNRGNRARGRGRKKK</sequence>
<dbReference type="GO" id="GO:0035267">
    <property type="term" value="C:NuA4 histone acetyltransferase complex"/>
    <property type="evidence" value="ECO:0007669"/>
    <property type="project" value="TreeGrafter"/>
</dbReference>
<name>F4S9A8_MELLP</name>
<evidence type="ECO:0000256" key="1">
    <source>
        <dbReference type="ARBA" id="ARBA00004123"/>
    </source>
</evidence>
<keyword evidence="5" id="KW-0804">Transcription</keyword>
<feature type="compositionally biased region" description="Acidic residues" evidence="7">
    <location>
        <begin position="170"/>
        <end position="189"/>
    </location>
</feature>